<dbReference type="FunFam" id="1.20.80.10:FF:000010">
    <property type="entry name" value="Acyl-CoA-binding domain-containing protein 5"/>
    <property type="match status" value="1"/>
</dbReference>
<comment type="similarity">
    <text evidence="1">Belongs to the ACBP family.</text>
</comment>
<dbReference type="OrthoDB" id="346910at2759"/>
<dbReference type="PANTHER" id="PTHR23310:SF62">
    <property type="entry name" value="ACYL-COA BINDING PROTEIN 1, ISOFORM A"/>
    <property type="match status" value="1"/>
</dbReference>
<dbReference type="PROSITE" id="PS51228">
    <property type="entry name" value="ACB_2"/>
    <property type="match status" value="1"/>
</dbReference>
<evidence type="ECO:0000256" key="2">
    <source>
        <dbReference type="ARBA" id="ARBA00023121"/>
    </source>
</evidence>
<gene>
    <name evidence="4" type="ORF">FA15DRAFT_685691</name>
</gene>
<dbReference type="InterPro" id="IPR000582">
    <property type="entry name" value="Acyl-CoA-binding_protein"/>
</dbReference>
<dbReference type="InterPro" id="IPR035984">
    <property type="entry name" value="Acyl-CoA-binding_sf"/>
</dbReference>
<dbReference type="AlphaFoldDB" id="A0A5C3L524"/>
<dbReference type="GO" id="GO:0000062">
    <property type="term" value="F:fatty-acyl-CoA binding"/>
    <property type="evidence" value="ECO:0007669"/>
    <property type="project" value="InterPro"/>
</dbReference>
<dbReference type="PRINTS" id="PR00689">
    <property type="entry name" value="ACOABINDINGP"/>
</dbReference>
<name>A0A5C3L524_COPMA</name>
<evidence type="ECO:0000259" key="3">
    <source>
        <dbReference type="PROSITE" id="PS51228"/>
    </source>
</evidence>
<keyword evidence="2" id="KW-0446">Lipid-binding</keyword>
<sequence length="104" mass="11996">MSESQFKKAADIIQNLPKDGKIKPTTDDQLYFYKYFKQATIGDVNTTRPGLFDFVGKAKWEAWKGVEGTPKEDSWKLYVEKFIEVLKSVDDEESKKHITEIESA</sequence>
<evidence type="ECO:0000313" key="5">
    <source>
        <dbReference type="Proteomes" id="UP000307440"/>
    </source>
</evidence>
<dbReference type="STRING" id="230819.A0A5C3L524"/>
<dbReference type="Proteomes" id="UP000307440">
    <property type="component" value="Unassembled WGS sequence"/>
</dbReference>
<organism evidence="4 5">
    <name type="scientific">Coprinopsis marcescibilis</name>
    <name type="common">Agaric fungus</name>
    <name type="synonym">Psathyrella marcescibilis</name>
    <dbReference type="NCBI Taxonomy" id="230819"/>
    <lineage>
        <taxon>Eukaryota</taxon>
        <taxon>Fungi</taxon>
        <taxon>Dikarya</taxon>
        <taxon>Basidiomycota</taxon>
        <taxon>Agaricomycotina</taxon>
        <taxon>Agaricomycetes</taxon>
        <taxon>Agaricomycetidae</taxon>
        <taxon>Agaricales</taxon>
        <taxon>Agaricineae</taxon>
        <taxon>Psathyrellaceae</taxon>
        <taxon>Coprinopsis</taxon>
    </lineage>
</organism>
<dbReference type="EMBL" id="ML210161">
    <property type="protein sequence ID" value="TFK27795.1"/>
    <property type="molecule type" value="Genomic_DNA"/>
</dbReference>
<dbReference type="PANTHER" id="PTHR23310">
    <property type="entry name" value="ACYL-COA-BINDING PROTEIN, ACBP"/>
    <property type="match status" value="1"/>
</dbReference>
<proteinExistence type="inferred from homology"/>
<accession>A0A5C3L524</accession>
<reference evidence="4 5" key="1">
    <citation type="journal article" date="2019" name="Nat. Ecol. Evol.">
        <title>Megaphylogeny resolves global patterns of mushroom evolution.</title>
        <authorList>
            <person name="Varga T."/>
            <person name="Krizsan K."/>
            <person name="Foldi C."/>
            <person name="Dima B."/>
            <person name="Sanchez-Garcia M."/>
            <person name="Sanchez-Ramirez S."/>
            <person name="Szollosi G.J."/>
            <person name="Szarkandi J.G."/>
            <person name="Papp V."/>
            <person name="Albert L."/>
            <person name="Andreopoulos W."/>
            <person name="Angelini C."/>
            <person name="Antonin V."/>
            <person name="Barry K.W."/>
            <person name="Bougher N.L."/>
            <person name="Buchanan P."/>
            <person name="Buyck B."/>
            <person name="Bense V."/>
            <person name="Catcheside P."/>
            <person name="Chovatia M."/>
            <person name="Cooper J."/>
            <person name="Damon W."/>
            <person name="Desjardin D."/>
            <person name="Finy P."/>
            <person name="Geml J."/>
            <person name="Haridas S."/>
            <person name="Hughes K."/>
            <person name="Justo A."/>
            <person name="Karasinski D."/>
            <person name="Kautmanova I."/>
            <person name="Kiss B."/>
            <person name="Kocsube S."/>
            <person name="Kotiranta H."/>
            <person name="LaButti K.M."/>
            <person name="Lechner B.E."/>
            <person name="Liimatainen K."/>
            <person name="Lipzen A."/>
            <person name="Lukacs Z."/>
            <person name="Mihaltcheva S."/>
            <person name="Morgado L.N."/>
            <person name="Niskanen T."/>
            <person name="Noordeloos M.E."/>
            <person name="Ohm R.A."/>
            <person name="Ortiz-Santana B."/>
            <person name="Ovrebo C."/>
            <person name="Racz N."/>
            <person name="Riley R."/>
            <person name="Savchenko A."/>
            <person name="Shiryaev A."/>
            <person name="Soop K."/>
            <person name="Spirin V."/>
            <person name="Szebenyi C."/>
            <person name="Tomsovsky M."/>
            <person name="Tulloss R.E."/>
            <person name="Uehling J."/>
            <person name="Grigoriev I.V."/>
            <person name="Vagvolgyi C."/>
            <person name="Papp T."/>
            <person name="Martin F.M."/>
            <person name="Miettinen O."/>
            <person name="Hibbett D.S."/>
            <person name="Nagy L.G."/>
        </authorList>
    </citation>
    <scope>NUCLEOTIDE SEQUENCE [LARGE SCALE GENOMIC DNA]</scope>
    <source>
        <strain evidence="4 5">CBS 121175</strain>
    </source>
</reference>
<evidence type="ECO:0000313" key="4">
    <source>
        <dbReference type="EMBL" id="TFK27795.1"/>
    </source>
</evidence>
<protein>
    <submittedName>
        <fullName evidence="4">ACBP-domain-containing protein</fullName>
    </submittedName>
</protein>
<keyword evidence="5" id="KW-1185">Reference proteome</keyword>
<feature type="domain" description="ACB" evidence="3">
    <location>
        <begin position="2"/>
        <end position="91"/>
    </location>
</feature>
<dbReference type="GO" id="GO:0006631">
    <property type="term" value="P:fatty acid metabolic process"/>
    <property type="evidence" value="ECO:0007669"/>
    <property type="project" value="TreeGrafter"/>
</dbReference>
<dbReference type="SUPFAM" id="SSF47027">
    <property type="entry name" value="Acyl-CoA binding protein"/>
    <property type="match status" value="1"/>
</dbReference>
<dbReference type="Pfam" id="PF00887">
    <property type="entry name" value="ACBP"/>
    <property type="match status" value="1"/>
</dbReference>
<dbReference type="InterPro" id="IPR014352">
    <property type="entry name" value="FERM/acyl-CoA-bd_prot_sf"/>
</dbReference>
<evidence type="ECO:0000256" key="1">
    <source>
        <dbReference type="ARBA" id="ARBA00005567"/>
    </source>
</evidence>
<dbReference type="Gene3D" id="1.20.80.10">
    <property type="match status" value="1"/>
</dbReference>